<protein>
    <recommendedName>
        <fullName evidence="5">Autophagy-related protein 27</fullName>
    </recommendedName>
</protein>
<evidence type="ECO:0000256" key="15">
    <source>
        <dbReference type="SAM" id="MobiDB-lite"/>
    </source>
</evidence>
<dbReference type="InterPro" id="IPR018939">
    <property type="entry name" value="Autophagy-rel_prot_27"/>
</dbReference>
<sequence>MIWSLPLLLIASTVSALDCSSEQLSPYRLKDSFTQVTSKSIISDTPPSKTNTTWYLNLCNQQEQIIEDCPKNSQICGVQTVLLPGESPIKTQIVSFGNGLNYNVLDANKSDISIKLDDSSWGSNSVSAQLEFHCAENEDVEIEWDYSNFVLKYTTPAACLKDDKSAPPAPPKDGDKDGDDKKKKDDSWGWFTWLFIILVLLFGGYIIFGAWITASKSPADFQDAVHDFVETLGNLAKSLPGFLKEIGQKIFGSENRGGYSAV</sequence>
<feature type="chain" id="PRO_5009133565" description="Autophagy-related protein 27" evidence="17">
    <location>
        <begin position="17"/>
        <end position="262"/>
    </location>
</feature>
<dbReference type="InterPro" id="IPR009011">
    <property type="entry name" value="Man6P_isomerase_rcpt-bd_dom_sf"/>
</dbReference>
<reference evidence="19 20" key="1">
    <citation type="journal article" date="2016" name="Proc. Natl. Acad. Sci. U.S.A.">
        <title>Comparative genomics of biotechnologically important yeasts.</title>
        <authorList>
            <person name="Riley R."/>
            <person name="Haridas S."/>
            <person name="Wolfe K.H."/>
            <person name="Lopes M.R."/>
            <person name="Hittinger C.T."/>
            <person name="Goeker M."/>
            <person name="Salamov A.A."/>
            <person name="Wisecaver J.H."/>
            <person name="Long T.M."/>
            <person name="Calvey C.H."/>
            <person name="Aerts A.L."/>
            <person name="Barry K.W."/>
            <person name="Choi C."/>
            <person name="Clum A."/>
            <person name="Coughlan A.Y."/>
            <person name="Deshpande S."/>
            <person name="Douglass A.P."/>
            <person name="Hanson S.J."/>
            <person name="Klenk H.-P."/>
            <person name="LaButti K.M."/>
            <person name="Lapidus A."/>
            <person name="Lindquist E.A."/>
            <person name="Lipzen A.M."/>
            <person name="Meier-Kolthoff J.P."/>
            <person name="Ohm R.A."/>
            <person name="Otillar R.P."/>
            <person name="Pangilinan J.L."/>
            <person name="Peng Y."/>
            <person name="Rokas A."/>
            <person name="Rosa C.A."/>
            <person name="Scheuner C."/>
            <person name="Sibirny A.A."/>
            <person name="Slot J.C."/>
            <person name="Stielow J.B."/>
            <person name="Sun H."/>
            <person name="Kurtzman C.P."/>
            <person name="Blackwell M."/>
            <person name="Grigoriev I.V."/>
            <person name="Jeffries T.W."/>
        </authorList>
    </citation>
    <scope>NUCLEOTIDE SEQUENCE [LARGE SCALE GENOMIC DNA]</scope>
    <source>
        <strain evidence="20">ATCC 58044 / CBS 1984 / NCYC 433 / NRRL Y-366-8</strain>
    </source>
</reference>
<dbReference type="RefSeq" id="XP_019036730.1">
    <property type="nucleotide sequence ID" value="XM_019183821.1"/>
</dbReference>
<dbReference type="Proteomes" id="UP000094112">
    <property type="component" value="Unassembled WGS sequence"/>
</dbReference>
<evidence type="ECO:0000256" key="6">
    <source>
        <dbReference type="ARBA" id="ARBA00022692"/>
    </source>
</evidence>
<evidence type="ECO:0000256" key="11">
    <source>
        <dbReference type="ARBA" id="ARBA00023128"/>
    </source>
</evidence>
<keyword evidence="11" id="KW-0496">Mitochondrion</keyword>
<dbReference type="EMBL" id="KV454213">
    <property type="protein sequence ID" value="ODQ57523.1"/>
    <property type="molecule type" value="Genomic_DNA"/>
</dbReference>
<evidence type="ECO:0000313" key="20">
    <source>
        <dbReference type="Proteomes" id="UP000094112"/>
    </source>
</evidence>
<dbReference type="InterPro" id="IPR044865">
    <property type="entry name" value="MRH_dom"/>
</dbReference>
<evidence type="ECO:0000256" key="9">
    <source>
        <dbReference type="ARBA" id="ARBA00023006"/>
    </source>
</evidence>
<gene>
    <name evidence="19" type="ORF">WICANDRAFT_64872</name>
</gene>
<dbReference type="SUPFAM" id="SSF50911">
    <property type="entry name" value="Mannose 6-phosphate receptor domain"/>
    <property type="match status" value="1"/>
</dbReference>
<evidence type="ECO:0000256" key="7">
    <source>
        <dbReference type="ARBA" id="ARBA00022729"/>
    </source>
</evidence>
<evidence type="ECO:0000256" key="10">
    <source>
        <dbReference type="ARBA" id="ARBA00023034"/>
    </source>
</evidence>
<evidence type="ECO:0000256" key="8">
    <source>
        <dbReference type="ARBA" id="ARBA00022989"/>
    </source>
</evidence>
<dbReference type="Pfam" id="PF09451">
    <property type="entry name" value="ATG27"/>
    <property type="match status" value="1"/>
</dbReference>
<keyword evidence="9" id="KW-0072">Autophagy</keyword>
<dbReference type="AlphaFoldDB" id="A0A1E3NWM8"/>
<evidence type="ECO:0000256" key="1">
    <source>
        <dbReference type="ARBA" id="ARBA00004304"/>
    </source>
</evidence>
<comment type="subcellular location">
    <subcellularLocation>
        <location evidence="2">Cytoplasmic vesicle membrane</location>
        <topology evidence="2">Single-pass type I membrane protein</topology>
    </subcellularLocation>
    <subcellularLocation>
        <location evidence="3">Golgi apparatus membrane</location>
        <topology evidence="3">Single-pass type I membrane protein</topology>
    </subcellularLocation>
    <subcellularLocation>
        <location evidence="1">Mitochondrion membrane</location>
        <topology evidence="1">Single-pass membrane protein</topology>
    </subcellularLocation>
</comment>
<keyword evidence="14" id="KW-0968">Cytoplasmic vesicle</keyword>
<evidence type="ECO:0000256" key="2">
    <source>
        <dbReference type="ARBA" id="ARBA00004358"/>
    </source>
</evidence>
<evidence type="ECO:0000256" key="3">
    <source>
        <dbReference type="ARBA" id="ARBA00004614"/>
    </source>
</evidence>
<comment type="similarity">
    <text evidence="4">Belongs to the ATG27 family.</text>
</comment>
<dbReference type="GO" id="GO:0006914">
    <property type="term" value="P:autophagy"/>
    <property type="evidence" value="ECO:0007669"/>
    <property type="project" value="UniProtKB-KW"/>
</dbReference>
<dbReference type="GeneID" id="30201067"/>
<feature type="transmembrane region" description="Helical" evidence="16">
    <location>
        <begin position="190"/>
        <end position="212"/>
    </location>
</feature>
<organism evidence="19 20">
    <name type="scientific">Wickerhamomyces anomalus (strain ATCC 58044 / CBS 1984 / NCYC 433 / NRRL Y-366-8)</name>
    <name type="common">Yeast</name>
    <name type="synonym">Hansenula anomala</name>
    <dbReference type="NCBI Taxonomy" id="683960"/>
    <lineage>
        <taxon>Eukaryota</taxon>
        <taxon>Fungi</taxon>
        <taxon>Dikarya</taxon>
        <taxon>Ascomycota</taxon>
        <taxon>Saccharomycotina</taxon>
        <taxon>Saccharomycetes</taxon>
        <taxon>Phaffomycetales</taxon>
        <taxon>Wickerhamomycetaceae</taxon>
        <taxon>Wickerhamomyces</taxon>
    </lineage>
</organism>
<keyword evidence="13" id="KW-1015">Disulfide bond</keyword>
<evidence type="ECO:0000259" key="18">
    <source>
        <dbReference type="PROSITE" id="PS51914"/>
    </source>
</evidence>
<feature type="compositionally biased region" description="Basic and acidic residues" evidence="15">
    <location>
        <begin position="172"/>
        <end position="182"/>
    </location>
</feature>
<dbReference type="GO" id="GO:0030659">
    <property type="term" value="C:cytoplasmic vesicle membrane"/>
    <property type="evidence" value="ECO:0007669"/>
    <property type="project" value="UniProtKB-SubCell"/>
</dbReference>
<feature type="domain" description="MRH" evidence="18">
    <location>
        <begin position="17"/>
        <end position="161"/>
    </location>
</feature>
<keyword evidence="20" id="KW-1185">Reference proteome</keyword>
<feature type="signal peptide" evidence="17">
    <location>
        <begin position="1"/>
        <end position="16"/>
    </location>
</feature>
<evidence type="ECO:0000256" key="16">
    <source>
        <dbReference type="SAM" id="Phobius"/>
    </source>
</evidence>
<keyword evidence="7 17" id="KW-0732">Signal</keyword>
<name>A0A1E3NWM8_WICAA</name>
<dbReference type="OrthoDB" id="29460at2759"/>
<keyword evidence="10" id="KW-0333">Golgi apparatus</keyword>
<keyword evidence="6 16" id="KW-0812">Transmembrane</keyword>
<evidence type="ECO:0000256" key="13">
    <source>
        <dbReference type="ARBA" id="ARBA00023157"/>
    </source>
</evidence>
<evidence type="ECO:0000256" key="14">
    <source>
        <dbReference type="ARBA" id="ARBA00023329"/>
    </source>
</evidence>
<dbReference type="STRING" id="683960.A0A1E3NWM8"/>
<keyword evidence="12 16" id="KW-0472">Membrane</keyword>
<dbReference type="GO" id="GO:0031966">
    <property type="term" value="C:mitochondrial membrane"/>
    <property type="evidence" value="ECO:0007669"/>
    <property type="project" value="UniProtKB-SubCell"/>
</dbReference>
<dbReference type="GO" id="GO:0000139">
    <property type="term" value="C:Golgi membrane"/>
    <property type="evidence" value="ECO:0007669"/>
    <property type="project" value="UniProtKB-SubCell"/>
</dbReference>
<dbReference type="PROSITE" id="PS51914">
    <property type="entry name" value="MRH"/>
    <property type="match status" value="1"/>
</dbReference>
<accession>A0A1E3NWM8</accession>
<evidence type="ECO:0000313" key="19">
    <source>
        <dbReference type="EMBL" id="ODQ57523.1"/>
    </source>
</evidence>
<evidence type="ECO:0000256" key="17">
    <source>
        <dbReference type="SAM" id="SignalP"/>
    </source>
</evidence>
<proteinExistence type="inferred from homology"/>
<evidence type="ECO:0000256" key="4">
    <source>
        <dbReference type="ARBA" id="ARBA00005363"/>
    </source>
</evidence>
<evidence type="ECO:0000256" key="12">
    <source>
        <dbReference type="ARBA" id="ARBA00023136"/>
    </source>
</evidence>
<dbReference type="Gene3D" id="2.70.130.10">
    <property type="entry name" value="Mannose-6-phosphate receptor binding domain"/>
    <property type="match status" value="1"/>
</dbReference>
<keyword evidence="8 16" id="KW-1133">Transmembrane helix</keyword>
<evidence type="ECO:0000256" key="5">
    <source>
        <dbReference type="ARBA" id="ARBA00013776"/>
    </source>
</evidence>
<feature type="region of interest" description="Disordered" evidence="15">
    <location>
        <begin position="162"/>
        <end position="182"/>
    </location>
</feature>